<evidence type="ECO:0000313" key="2">
    <source>
        <dbReference type="Proteomes" id="UP001515480"/>
    </source>
</evidence>
<evidence type="ECO:0000313" key="1">
    <source>
        <dbReference type="EMBL" id="KAL1519840.1"/>
    </source>
</evidence>
<name>A0AB34JCX7_PRYPA</name>
<keyword evidence="2" id="KW-1185">Reference proteome</keyword>
<dbReference type="AlphaFoldDB" id="A0AB34JCX7"/>
<dbReference type="Proteomes" id="UP001515480">
    <property type="component" value="Unassembled WGS sequence"/>
</dbReference>
<proteinExistence type="predicted"/>
<dbReference type="EMBL" id="JBGBPQ010000009">
    <property type="protein sequence ID" value="KAL1519840.1"/>
    <property type="molecule type" value="Genomic_DNA"/>
</dbReference>
<reference evidence="1 2" key="1">
    <citation type="journal article" date="2024" name="Science">
        <title>Giant polyketide synthase enzymes in the biosynthesis of giant marine polyether toxins.</title>
        <authorList>
            <person name="Fallon T.R."/>
            <person name="Shende V.V."/>
            <person name="Wierzbicki I.H."/>
            <person name="Pendleton A.L."/>
            <person name="Watervoot N.F."/>
            <person name="Auber R.P."/>
            <person name="Gonzalez D.J."/>
            <person name="Wisecaver J.H."/>
            <person name="Moore B.S."/>
        </authorList>
    </citation>
    <scope>NUCLEOTIDE SEQUENCE [LARGE SCALE GENOMIC DNA]</scope>
    <source>
        <strain evidence="1 2">12B1</strain>
    </source>
</reference>
<comment type="caution">
    <text evidence="1">The sequence shown here is derived from an EMBL/GenBank/DDBJ whole genome shotgun (WGS) entry which is preliminary data.</text>
</comment>
<gene>
    <name evidence="1" type="ORF">AB1Y20_023344</name>
</gene>
<sequence>MEAEMEVAGLEEAERGEVTVAVGKEAVEMAMAKAAVVMVVLMGAEEMEVDAMAAGEKAVVRAVVVMVVVESAAG</sequence>
<accession>A0AB34JCX7</accession>
<protein>
    <submittedName>
        <fullName evidence="1">Uncharacterized protein</fullName>
    </submittedName>
</protein>
<organism evidence="1 2">
    <name type="scientific">Prymnesium parvum</name>
    <name type="common">Toxic golden alga</name>
    <dbReference type="NCBI Taxonomy" id="97485"/>
    <lineage>
        <taxon>Eukaryota</taxon>
        <taxon>Haptista</taxon>
        <taxon>Haptophyta</taxon>
        <taxon>Prymnesiophyceae</taxon>
        <taxon>Prymnesiales</taxon>
        <taxon>Prymnesiaceae</taxon>
        <taxon>Prymnesium</taxon>
    </lineage>
</organism>